<name>A0A9P0K5X8_ACAOB</name>
<reference evidence="1" key="1">
    <citation type="submission" date="2022-03" db="EMBL/GenBank/DDBJ databases">
        <authorList>
            <person name="Sayadi A."/>
        </authorList>
    </citation>
    <scope>NUCLEOTIDE SEQUENCE</scope>
</reference>
<dbReference type="EMBL" id="CAKOFQ010006751">
    <property type="protein sequence ID" value="CAH1968300.1"/>
    <property type="molecule type" value="Genomic_DNA"/>
</dbReference>
<keyword evidence="2" id="KW-1185">Reference proteome</keyword>
<organism evidence="1 2">
    <name type="scientific">Acanthoscelides obtectus</name>
    <name type="common">Bean weevil</name>
    <name type="synonym">Bruchus obtectus</name>
    <dbReference type="NCBI Taxonomy" id="200917"/>
    <lineage>
        <taxon>Eukaryota</taxon>
        <taxon>Metazoa</taxon>
        <taxon>Ecdysozoa</taxon>
        <taxon>Arthropoda</taxon>
        <taxon>Hexapoda</taxon>
        <taxon>Insecta</taxon>
        <taxon>Pterygota</taxon>
        <taxon>Neoptera</taxon>
        <taxon>Endopterygota</taxon>
        <taxon>Coleoptera</taxon>
        <taxon>Polyphaga</taxon>
        <taxon>Cucujiformia</taxon>
        <taxon>Chrysomeloidea</taxon>
        <taxon>Chrysomelidae</taxon>
        <taxon>Bruchinae</taxon>
        <taxon>Bruchini</taxon>
        <taxon>Acanthoscelides</taxon>
    </lineage>
</organism>
<evidence type="ECO:0000313" key="1">
    <source>
        <dbReference type="EMBL" id="CAH1968300.1"/>
    </source>
</evidence>
<evidence type="ECO:0000313" key="2">
    <source>
        <dbReference type="Proteomes" id="UP001152888"/>
    </source>
</evidence>
<accession>A0A9P0K5X8</accession>
<proteinExistence type="predicted"/>
<sequence length="110" mass="12822">MEGPEYHEKVGDKYCSAGVARWKAEYIWTHLAQRVVGVCNWPLPAEIRFGYCYEDYVDGVVPNFRIIINRGGFGFTSRQHALTETTGENKKIWQEKIEETLEEQLTAHWK</sequence>
<protein>
    <submittedName>
        <fullName evidence="1">Uncharacterized protein</fullName>
    </submittedName>
</protein>
<gene>
    <name evidence="1" type="ORF">ACAOBT_LOCUS7768</name>
</gene>
<comment type="caution">
    <text evidence="1">The sequence shown here is derived from an EMBL/GenBank/DDBJ whole genome shotgun (WGS) entry which is preliminary data.</text>
</comment>
<dbReference type="AlphaFoldDB" id="A0A9P0K5X8"/>
<dbReference type="Proteomes" id="UP001152888">
    <property type="component" value="Unassembled WGS sequence"/>
</dbReference>